<organism evidence="1 2">
    <name type="scientific">Mucilaginibacter sabulilitoris</name>
    <dbReference type="NCBI Taxonomy" id="1173583"/>
    <lineage>
        <taxon>Bacteria</taxon>
        <taxon>Pseudomonadati</taxon>
        <taxon>Bacteroidota</taxon>
        <taxon>Sphingobacteriia</taxon>
        <taxon>Sphingobacteriales</taxon>
        <taxon>Sphingobacteriaceae</taxon>
        <taxon>Mucilaginibacter</taxon>
    </lineage>
</organism>
<evidence type="ECO:0000313" key="2">
    <source>
        <dbReference type="Proteomes" id="UP001324380"/>
    </source>
</evidence>
<evidence type="ECO:0000313" key="1">
    <source>
        <dbReference type="EMBL" id="WPU94185.1"/>
    </source>
</evidence>
<evidence type="ECO:0008006" key="3">
    <source>
        <dbReference type="Google" id="ProtNLM"/>
    </source>
</evidence>
<reference evidence="1 2" key="1">
    <citation type="submission" date="2023-11" db="EMBL/GenBank/DDBJ databases">
        <title>Analysis of the Genomes of Mucilaginibacter gossypii cycad 4 and M. sabulilitoris SNA2: microbes with the potential for plant growth promotion.</title>
        <authorList>
            <person name="Hirsch A.M."/>
            <person name="Humm E."/>
            <person name="Rubbi M."/>
            <person name="Del Vecchio G."/>
            <person name="Ha S.M."/>
            <person name="Pellegrini M."/>
            <person name="Gunsalus R.P."/>
        </authorList>
    </citation>
    <scope>NUCLEOTIDE SEQUENCE [LARGE SCALE GENOMIC DNA]</scope>
    <source>
        <strain evidence="1 2">SNA2</strain>
    </source>
</reference>
<keyword evidence="2" id="KW-1185">Reference proteome</keyword>
<protein>
    <recommendedName>
        <fullName evidence="3">DUF3192 domain-containing protein</fullName>
    </recommendedName>
</protein>
<dbReference type="PROSITE" id="PS51257">
    <property type="entry name" value="PROKAR_LIPOPROTEIN"/>
    <property type="match status" value="1"/>
</dbReference>
<dbReference type="RefSeq" id="WP_321563309.1">
    <property type="nucleotide sequence ID" value="NZ_CP139558.1"/>
</dbReference>
<gene>
    <name evidence="1" type="ORF">SNE25_01430</name>
</gene>
<sequence length="119" mass="13611">MLNRNTVFILGLILILFTACNRGVKFDRDKWNAGDGLTFPNRNQMLDDLLKSQKLKGMKYYHVIALLHRPQGVDSVSMYYEIVRNVEPGSSNYRKNLVLYLSKDSVVTGTKIVETGKKK</sequence>
<dbReference type="EMBL" id="CP139558">
    <property type="protein sequence ID" value="WPU94185.1"/>
    <property type="molecule type" value="Genomic_DNA"/>
</dbReference>
<accession>A0ABZ0TLZ4</accession>
<proteinExistence type="predicted"/>
<dbReference type="Proteomes" id="UP001324380">
    <property type="component" value="Chromosome"/>
</dbReference>
<name>A0ABZ0TLZ4_9SPHI</name>